<dbReference type="InterPro" id="IPR022398">
    <property type="entry name" value="Peptidase_S8_His-AS"/>
</dbReference>
<dbReference type="InterPro" id="IPR050131">
    <property type="entry name" value="Peptidase_S8_subtilisin-like"/>
</dbReference>
<dbReference type="PANTHER" id="PTHR43806:SF11">
    <property type="entry name" value="CEREVISIN-RELATED"/>
    <property type="match status" value="1"/>
</dbReference>
<dbReference type="CDD" id="cd07482">
    <property type="entry name" value="Peptidases_S8_Lantibiotic_specific_protease"/>
    <property type="match status" value="1"/>
</dbReference>
<dbReference type="EMBL" id="MRWU01000005">
    <property type="protein sequence ID" value="OSX93345.1"/>
    <property type="molecule type" value="Genomic_DNA"/>
</dbReference>
<dbReference type="Proteomes" id="UP000236165">
    <property type="component" value="Unassembled WGS sequence"/>
</dbReference>
<dbReference type="PRINTS" id="PR01779">
    <property type="entry name" value="LANTIPROCESS"/>
</dbReference>
<dbReference type="GO" id="GO:0005576">
    <property type="term" value="C:extracellular region"/>
    <property type="evidence" value="ECO:0007669"/>
    <property type="project" value="UniProtKB-SubCell"/>
</dbReference>
<keyword evidence="5 9" id="KW-0645">Protease</keyword>
<accession>A0A0B5SES2</accession>
<keyword evidence="7 9" id="KW-0720">Serine protease</keyword>
<evidence type="ECO:0000313" key="16">
    <source>
        <dbReference type="EMBL" id="OSX93345.1"/>
    </source>
</evidence>
<dbReference type="Gene3D" id="3.40.50.200">
    <property type="entry name" value="Peptidase S8/S53 domain"/>
    <property type="match status" value="1"/>
</dbReference>
<evidence type="ECO:0000256" key="5">
    <source>
        <dbReference type="ARBA" id="ARBA00022670"/>
    </source>
</evidence>
<dbReference type="PRINTS" id="PR00723">
    <property type="entry name" value="SUBTILISIN"/>
</dbReference>
<reference evidence="16 20" key="3">
    <citation type="submission" date="2016-12" db="EMBL/GenBank/DDBJ databases">
        <title>Genome Sequences of Twelve Sporeforming Bacillus Species Isolated from Foods.</title>
        <authorList>
            <person name="De Jong A."/>
            <person name="Holsappel S."/>
            <person name="Kuipers O.P."/>
        </authorList>
    </citation>
    <scope>NUCLEOTIDE SEQUENCE [LARGE SCALE GENOMIC DNA]</scope>
    <source>
        <strain evidence="16 20">S3E15</strain>
    </source>
</reference>
<evidence type="ECO:0000313" key="15">
    <source>
        <dbReference type="EMBL" id="EJR41806.1"/>
    </source>
</evidence>
<evidence type="ECO:0000256" key="12">
    <source>
        <dbReference type="RuleBase" id="RU003355"/>
    </source>
</evidence>
<evidence type="ECO:0000313" key="21">
    <source>
        <dbReference type="Proteomes" id="UP000236165"/>
    </source>
</evidence>
<evidence type="ECO:0000313" key="18">
    <source>
        <dbReference type="EMBL" id="QQA14005.1"/>
    </source>
</evidence>
<dbReference type="GeneID" id="92884317"/>
<feature type="active site" description="Charge relay system" evidence="10 11">
    <location>
        <position position="199"/>
    </location>
</feature>
<keyword evidence="4" id="KW-0964">Secreted</keyword>
<dbReference type="PROSITE" id="PS00136">
    <property type="entry name" value="SUBTILASE_ASP"/>
    <property type="match status" value="1"/>
</dbReference>
<feature type="chain" id="PRO_5014509070" description="Leader peptide-processing serine protease" evidence="13">
    <location>
        <begin position="25"/>
        <end position="471"/>
    </location>
</feature>
<dbReference type="AlphaFoldDB" id="A0A0B5SES2"/>
<dbReference type="EMBL" id="AHEV01000012">
    <property type="protein sequence ID" value="EJR41806.1"/>
    <property type="molecule type" value="Genomic_DNA"/>
</dbReference>
<dbReference type="PROSITE" id="PS51892">
    <property type="entry name" value="SUBTILASE"/>
    <property type="match status" value="1"/>
</dbReference>
<comment type="cofactor">
    <cofactor evidence="1">
        <name>Ca(2+)</name>
        <dbReference type="ChEBI" id="CHEBI:29108"/>
    </cofactor>
</comment>
<name>A0A0B5SES2_BACMY</name>
<reference evidence="15 19" key="1">
    <citation type="submission" date="2012-04" db="EMBL/GenBank/DDBJ databases">
        <title>The Genome Sequence of Bacillus cereus VD078.</title>
        <authorList>
            <consortium name="The Broad Institute Genome Sequencing Platform"/>
            <consortium name="The Broad Institute Genome Sequencing Center for Infectious Disease"/>
            <person name="Feldgarden M."/>
            <person name="Van der Auwera G.A."/>
            <person name="Mahillon J."/>
            <person name="Duprez V."/>
            <person name="Timmery S."/>
            <person name="Mattelet C."/>
            <person name="Dierick K."/>
            <person name="Sun M."/>
            <person name="Yu Z."/>
            <person name="Zhu L."/>
            <person name="Hu X."/>
            <person name="Shank E.B."/>
            <person name="Swiecicka I."/>
            <person name="Hansen B.M."/>
            <person name="Andrup L."/>
            <person name="Young S.K."/>
            <person name="Zeng Q."/>
            <person name="Gargeya S."/>
            <person name="Fitzgerald M."/>
            <person name="Haas B."/>
            <person name="Abouelleil A."/>
            <person name="Alvarado L."/>
            <person name="Arachchi H.M."/>
            <person name="Berlin A."/>
            <person name="Chapman S.B."/>
            <person name="Goldberg J."/>
            <person name="Griggs A."/>
            <person name="Gujja S."/>
            <person name="Hansen M."/>
            <person name="Howarth C."/>
            <person name="Imamovic A."/>
            <person name="Larimer J."/>
            <person name="McCowen C."/>
            <person name="Montmayeur A."/>
            <person name="Murphy C."/>
            <person name="Neiman D."/>
            <person name="Pearson M."/>
            <person name="Priest M."/>
            <person name="Roberts A."/>
            <person name="Saif S."/>
            <person name="Shea T."/>
            <person name="Sisk P."/>
            <person name="Sykes S."/>
            <person name="Wortman J."/>
            <person name="Nusbaum C."/>
            <person name="Birren B."/>
        </authorList>
    </citation>
    <scope>NUCLEOTIDE SEQUENCE [LARGE SCALE GENOMIC DNA]</scope>
    <source>
        <strain evidence="15 19">VD078</strain>
    </source>
</reference>
<dbReference type="InterPro" id="IPR015500">
    <property type="entry name" value="Peptidase_S8_subtilisin-rel"/>
</dbReference>
<keyword evidence="9 13" id="KW-0732">Signal</keyword>
<evidence type="ECO:0000313" key="19">
    <source>
        <dbReference type="Proteomes" id="UP000006976"/>
    </source>
</evidence>
<evidence type="ECO:0000256" key="1">
    <source>
        <dbReference type="ARBA" id="ARBA00001913"/>
    </source>
</evidence>
<reference evidence="18 22" key="4">
    <citation type="submission" date="2020-12" db="EMBL/GenBank/DDBJ databases">
        <title>FDA dAtabase for Regulatory Grade micrObial Sequences (FDA-ARGOS): Supporting development and validation of Infectious Disease Dx tests.</title>
        <authorList>
            <person name="Nelson B."/>
            <person name="Plummer A."/>
            <person name="Tallon L."/>
            <person name="Sadzewicz L."/>
            <person name="Zhao X."/>
            <person name="Boylan J."/>
            <person name="Ott S."/>
            <person name="Bowen H."/>
            <person name="Vavikolanu K."/>
            <person name="Mehta A."/>
            <person name="Aluvathingal J."/>
            <person name="Nadendla S."/>
            <person name="Myers T."/>
            <person name="Yan Y."/>
            <person name="Sichtig H."/>
        </authorList>
    </citation>
    <scope>NUCLEOTIDE SEQUENCE [LARGE SCALE GENOMIC DNA]</scope>
    <source>
        <strain evidence="18 22">FDAARGOS_924</strain>
    </source>
</reference>
<dbReference type="InterPro" id="IPR008357">
    <property type="entry name" value="Lanit_process"/>
</dbReference>
<keyword evidence="9" id="KW-0865">Zymogen</keyword>
<dbReference type="EMBL" id="CP065877">
    <property type="protein sequence ID" value="QQA14005.1"/>
    <property type="molecule type" value="Genomic_DNA"/>
</dbReference>
<evidence type="ECO:0000256" key="11">
    <source>
        <dbReference type="PROSITE-ProRule" id="PRU01240"/>
    </source>
</evidence>
<feature type="domain" description="Peptidase S8/S53" evidence="14">
    <location>
        <begin position="144"/>
        <end position="448"/>
    </location>
</feature>
<accession>A0A084ISJ5</accession>
<dbReference type="GO" id="GO:0004252">
    <property type="term" value="F:serine-type endopeptidase activity"/>
    <property type="evidence" value="ECO:0007669"/>
    <property type="project" value="UniProtKB-UniRule"/>
</dbReference>
<proteinExistence type="inferred from homology"/>
<evidence type="ECO:0000256" key="4">
    <source>
        <dbReference type="ARBA" id="ARBA00022525"/>
    </source>
</evidence>
<dbReference type="PIRSF" id="PIRSF037875">
    <property type="entry name" value="Peptidase_S8_lp"/>
    <property type="match status" value="1"/>
</dbReference>
<comment type="similarity">
    <text evidence="3 9 11 12">Belongs to the peptidase S8 family.</text>
</comment>
<sequence>MKKQAITVISTALTCFLLSNVGHAQEKPKQYYTVLLKDPSKFEQGITEIKKENGEITYTVPEIGLIQFKGDTQISKNQSPLFESVNPSLQVEKPEVPHSIKMPNLSTLSTKTLDTNLPPLWDMQWDMKEITHNGESYKKETGSHNVVVGIIDSGVDVDHPDLVKNLIPGSKNFVPKGGLRGTEPEETGDINNINDINGHGTLVSGSIAANGELKGVAPDTGIRAYRVFGNKSADAAWVINAIIEAAKDDVDVINLSLGSYYVNGKVYENGKLVDNGWAEVEGYKRAIEYANQHGSVVVASAGNDSVNVANKQELNNFLKQKYEKEGKIFTGVGIEAPGELPGVVTVSSTGPTGQRSVFSNYGEGVIDISAPGGDYRLWQQYGEEVWWNTGLFRQEEVLTTFNTGRYLFAAGTSMAVPKVSATLALIINHYNFKNQPKRSISHLYKNGIKKDIAPDKASWGNGQLDVYNAIK</sequence>
<evidence type="ECO:0000256" key="8">
    <source>
        <dbReference type="ARBA" id="ARBA00022837"/>
    </source>
</evidence>
<dbReference type="InterPro" id="IPR023827">
    <property type="entry name" value="Peptidase_S8_Asp-AS"/>
</dbReference>
<dbReference type="PROSITE" id="PS00138">
    <property type="entry name" value="SUBTILASE_SER"/>
    <property type="match status" value="1"/>
</dbReference>
<feature type="signal peptide" evidence="13">
    <location>
        <begin position="1"/>
        <end position="24"/>
    </location>
</feature>
<dbReference type="InterPro" id="IPR000209">
    <property type="entry name" value="Peptidase_S8/S53_dom"/>
</dbReference>
<protein>
    <recommendedName>
        <fullName evidence="9">Leader peptide-processing serine protease</fullName>
        <ecNumber evidence="9">3.4.21.-</ecNumber>
    </recommendedName>
</protein>
<evidence type="ECO:0000313" key="17">
    <source>
        <dbReference type="EMBL" id="PJN69486.1"/>
    </source>
</evidence>
<evidence type="ECO:0000313" key="22">
    <source>
        <dbReference type="Proteomes" id="UP000596196"/>
    </source>
</evidence>
<evidence type="ECO:0000256" key="9">
    <source>
        <dbReference type="PIRNR" id="PIRNR037875"/>
    </source>
</evidence>
<dbReference type="Proteomes" id="UP000596196">
    <property type="component" value="Chromosome"/>
</dbReference>
<keyword evidence="8" id="KW-0106">Calcium</keyword>
<comment type="pathway">
    <text evidence="9">Antibiotic biosynthesis.</text>
</comment>
<evidence type="ECO:0000259" key="14">
    <source>
        <dbReference type="Pfam" id="PF00082"/>
    </source>
</evidence>
<dbReference type="GO" id="GO:0006508">
    <property type="term" value="P:proteolysis"/>
    <property type="evidence" value="ECO:0007669"/>
    <property type="project" value="UniProtKB-KW"/>
</dbReference>
<dbReference type="KEGG" id="bmyo:BG05_2746"/>
<gene>
    <name evidence="17" type="primary">isp_1</name>
    <name evidence="17" type="ORF">BACWE_36430</name>
    <name evidence="18" type="ORF">I6G81_16425</name>
    <name evidence="15" type="ORF">III_02233</name>
    <name evidence="16" type="ORF">S3E15_04504</name>
</gene>
<dbReference type="Proteomes" id="UP000194131">
    <property type="component" value="Unassembled WGS sequence"/>
</dbReference>
<evidence type="ECO:0000256" key="13">
    <source>
        <dbReference type="SAM" id="SignalP"/>
    </source>
</evidence>
<evidence type="ECO:0000256" key="3">
    <source>
        <dbReference type="ARBA" id="ARBA00011073"/>
    </source>
</evidence>
<keyword evidence="22" id="KW-1185">Reference proteome</keyword>
<keyword evidence="6 9" id="KW-0378">Hydrolase</keyword>
<dbReference type="Proteomes" id="UP000006976">
    <property type="component" value="Unassembled WGS sequence"/>
</dbReference>
<evidence type="ECO:0000256" key="2">
    <source>
        <dbReference type="ARBA" id="ARBA00004613"/>
    </source>
</evidence>
<organism evidence="17 21">
    <name type="scientific">Bacillus mycoides</name>
    <dbReference type="NCBI Taxonomy" id="1405"/>
    <lineage>
        <taxon>Bacteria</taxon>
        <taxon>Bacillati</taxon>
        <taxon>Bacillota</taxon>
        <taxon>Bacilli</taxon>
        <taxon>Bacillales</taxon>
        <taxon>Bacillaceae</taxon>
        <taxon>Bacillus</taxon>
        <taxon>Bacillus cereus group</taxon>
    </lineage>
</organism>
<evidence type="ECO:0000313" key="20">
    <source>
        <dbReference type="Proteomes" id="UP000194131"/>
    </source>
</evidence>
<dbReference type="EMBL" id="MKZQ01000044">
    <property type="protein sequence ID" value="PJN69486.1"/>
    <property type="molecule type" value="Genomic_DNA"/>
</dbReference>
<dbReference type="PANTHER" id="PTHR43806">
    <property type="entry name" value="PEPTIDASE S8"/>
    <property type="match status" value="1"/>
</dbReference>
<dbReference type="RefSeq" id="WP_000743643.1">
    <property type="nucleotide sequence ID" value="NZ_CM125442.1"/>
</dbReference>
<accession>J8IW39</accession>
<dbReference type="Pfam" id="PF00082">
    <property type="entry name" value="Peptidase_S8"/>
    <property type="match status" value="1"/>
</dbReference>
<feature type="active site" description="Charge relay system" evidence="10 11">
    <location>
        <position position="413"/>
    </location>
</feature>
<dbReference type="InterPro" id="IPR023828">
    <property type="entry name" value="Peptidase_S8_Ser-AS"/>
</dbReference>
<evidence type="ECO:0000256" key="6">
    <source>
        <dbReference type="ARBA" id="ARBA00022801"/>
    </source>
</evidence>
<dbReference type="PROSITE" id="PS00137">
    <property type="entry name" value="SUBTILASE_HIS"/>
    <property type="match status" value="1"/>
</dbReference>
<feature type="active site" description="Charge relay system" evidence="10 11">
    <location>
        <position position="152"/>
    </location>
</feature>
<dbReference type="EC" id="3.4.21.-" evidence="9"/>
<evidence type="ECO:0000256" key="7">
    <source>
        <dbReference type="ARBA" id="ARBA00022825"/>
    </source>
</evidence>
<comment type="subcellular location">
    <subcellularLocation>
        <location evidence="2">Secreted</location>
    </subcellularLocation>
</comment>
<evidence type="ECO:0000256" key="10">
    <source>
        <dbReference type="PIRSR" id="PIRSR037875-50"/>
    </source>
</evidence>
<dbReference type="InterPro" id="IPR036852">
    <property type="entry name" value="Peptidase_S8/S53_dom_sf"/>
</dbReference>
<dbReference type="SUPFAM" id="SSF52743">
    <property type="entry name" value="Subtilisin-like"/>
    <property type="match status" value="1"/>
</dbReference>
<reference evidence="17 21" key="2">
    <citation type="submission" date="2016-10" db="EMBL/GenBank/DDBJ databases">
        <title>Genome Sequence of Bacillus weihenstephanensis GM6LP.</title>
        <authorList>
            <person name="Poehlein A."/>
            <person name="Wemheuer F."/>
            <person name="Hollensteiner J."/>
            <person name="Wemheuer B."/>
        </authorList>
    </citation>
    <scope>NUCLEOTIDE SEQUENCE [LARGE SCALE GENOMIC DNA]</scope>
    <source>
        <strain evidence="17 21">GM6LP</strain>
    </source>
</reference>